<accession>A0AAV2QKX1</accession>
<feature type="region of interest" description="Disordered" evidence="16">
    <location>
        <begin position="3179"/>
        <end position="3206"/>
    </location>
</feature>
<dbReference type="InterPro" id="IPR057627">
    <property type="entry name" value="FN-plug_TEN1-4"/>
</dbReference>
<keyword evidence="11" id="KW-0472">Membrane</keyword>
<feature type="compositionally biased region" description="Polar residues" evidence="16">
    <location>
        <begin position="572"/>
        <end position="585"/>
    </location>
</feature>
<feature type="region of interest" description="Disordered" evidence="16">
    <location>
        <begin position="434"/>
        <end position="599"/>
    </location>
</feature>
<keyword evidence="8" id="KW-0677">Repeat</keyword>
<evidence type="ECO:0000256" key="11">
    <source>
        <dbReference type="ARBA" id="ARBA00023136"/>
    </source>
</evidence>
<dbReference type="GO" id="GO:0048790">
    <property type="term" value="P:maintenance of presynaptic active zone structure"/>
    <property type="evidence" value="ECO:0007669"/>
    <property type="project" value="UniProtKB-ARBA"/>
</dbReference>
<dbReference type="GO" id="GO:2000331">
    <property type="term" value="P:regulation of terminal button organization"/>
    <property type="evidence" value="ECO:0007669"/>
    <property type="project" value="UniProtKB-ARBA"/>
</dbReference>
<dbReference type="SMART" id="SM00181">
    <property type="entry name" value="EGF"/>
    <property type="match status" value="8"/>
</dbReference>
<dbReference type="NCBIfam" id="TIGR01643">
    <property type="entry name" value="YD_repeat_2x"/>
    <property type="match status" value="1"/>
</dbReference>
<feature type="domain" description="EGF-like" evidence="17">
    <location>
        <begin position="1216"/>
        <end position="1252"/>
    </location>
</feature>
<evidence type="ECO:0000256" key="16">
    <source>
        <dbReference type="SAM" id="MobiDB-lite"/>
    </source>
</evidence>
<evidence type="ECO:0000256" key="10">
    <source>
        <dbReference type="ARBA" id="ARBA00022989"/>
    </source>
</evidence>
<dbReference type="Pfam" id="PF25024">
    <property type="entry name" value="EGF_TEN"/>
    <property type="match status" value="1"/>
</dbReference>
<dbReference type="InterPro" id="IPR057629">
    <property type="entry name" value="Teneurin1-4_GBD"/>
</dbReference>
<evidence type="ECO:0000313" key="19">
    <source>
        <dbReference type="Proteomes" id="UP001497623"/>
    </source>
</evidence>
<keyword evidence="7" id="KW-0812">Transmembrane</keyword>
<dbReference type="PROSITE" id="PS00022">
    <property type="entry name" value="EGF_1"/>
    <property type="match status" value="4"/>
</dbReference>
<dbReference type="GO" id="GO:0034110">
    <property type="term" value="P:regulation of homotypic cell-cell adhesion"/>
    <property type="evidence" value="ECO:0007669"/>
    <property type="project" value="UniProtKB-ARBA"/>
</dbReference>
<comment type="subcellular location">
    <subcellularLocation>
        <location evidence="2">Cell membrane</location>
    </subcellularLocation>
    <subcellularLocation>
        <location evidence="1">Membrane</location>
        <topology evidence="1">Single-pass membrane protein</topology>
    </subcellularLocation>
    <subcellularLocation>
        <location evidence="13">Synapse</location>
        <location evidence="13">Synaptosome</location>
    </subcellularLocation>
</comment>
<dbReference type="InterPro" id="IPR006530">
    <property type="entry name" value="YD"/>
</dbReference>
<dbReference type="GO" id="GO:0042803">
    <property type="term" value="F:protein homodimerization activity"/>
    <property type="evidence" value="ECO:0007669"/>
    <property type="project" value="UniProtKB-ARBA"/>
</dbReference>
<keyword evidence="6" id="KW-0770">Synapse</keyword>
<protein>
    <recommendedName>
        <fullName evidence="14">Tenascin-like protein</fullName>
    </recommendedName>
</protein>
<evidence type="ECO:0000256" key="9">
    <source>
        <dbReference type="ARBA" id="ARBA00022902"/>
    </source>
</evidence>
<dbReference type="InterPro" id="IPR000742">
    <property type="entry name" value="EGF"/>
</dbReference>
<dbReference type="GO" id="GO:0007274">
    <property type="term" value="P:neuromuscular synaptic transmission"/>
    <property type="evidence" value="ECO:0007669"/>
    <property type="project" value="UniProtKB-ARBA"/>
</dbReference>
<feature type="compositionally biased region" description="Low complexity" evidence="16">
    <location>
        <begin position="491"/>
        <end position="514"/>
    </location>
</feature>
<dbReference type="FunFam" id="2.10.25.10:FF:000013">
    <property type="entry name" value="Teneurin transmembrane protein 4"/>
    <property type="match status" value="1"/>
</dbReference>
<sequence>MEAPDAATHTITAGAATTADHVLPSGEPEKFPNNGQLRPSEPLSGAKSPPPDTFSINKEIPMGETMPNTGLEKTSKSAVSSFWSSVFDNNFLSDEGYSSVDGPDLPSEDKASQAKPHTLTRDHALTPHNDSDTTQDLLPPTHKIPLDESLPSFEANTNILQNLDEGTSHTSSSSNINNSSISGANINDNNNKEMPQEHSSLPVNGQHQTHSYEQHDFNVHQAMNLGDSHFTNNGDVDNGDHRDIGVYPDNTYQGTEGSKQVAYQGANVGVEGGGYQGAEVENEEEDGLRLHGEGGNPDDQHMSSLIQISAKPVEHQQQPWLLGHNSNNNYNQEPQNTRLQADNSVGVDRVEGREESPLGENIPLASSLIQISAEPHNSIHSSMGKDQMTWRGPSDGNNMRDENDSYEMSLTNIFGLSDVDHYDNGIVVGIAAEGDGEEGEEDVAPINMGAAGDRPATGDSGDRVRIQGDPQDSQDRALDSSLLDSHERQQQQHQHQGLTKTQQQQQDIRGAGQQEQHEYTRVLGSSNVTPGDLREIYNNDHAADGNHNTHDIYSTHHHAQTTTHTEYGQHHGSISKTDANETNGHSLGDGSDGTKSYGTDAQSTCRCNCPCMEDGYISTLSPPLLQEGESGYSLVTTTNVTPFSQHPHRHQHNGERGNDTQPNQGHPAGVLEDGLAVPPPPHHGPGAAVPQDARQLPSQTGAQLPGDNRDNDYQLSRTTDEFDNTEEDYRQVENGEEGEEYEEDEINEGEYNNEYDEDTNDDDEEEDADESEYDSINNQGTVVSISGAVVTGDSNRNSSYGANMGGPGAETGFPEVANTEVPFHIRYSVQDIINNATTGPVSNSVGSGVISSGGGTRGMSPYQVHVPPDSSTFKALSLGESASYTLAPYGYWNLHLSLKDPQELRILLTIPRGTSLGLYARRNALPTHTQHDIMKILRGTRARDARPPMSVVEVVVEEQLEAGHWFLSLYNDDGDPHQVVLKVSRELVGSECPQRCSGKGHCILGRCQCNTGYSGVDCSQMLCPILCHGHGEYVSGQCQCHPGWKGKECQLRHHECEVPDCHGHGHCIDGQCQCVKGFTGEFCQIVECPHPTCSGHGWCVGGNCVCQKGWRGADCTIMDMDALQCLPDCNNHGAFDTEAHVCVCSPPWTGTDCSKKACELDCGYNGVCENDMCTCLPGWTGTRCSERLCDHRCNEHGQCKNGTCVCMTGFNGKHCTLPGCPGICRGHGTCTADHEGLWYCKCQRGWDGEDCSHQLETQCNDSRDNDKDGLTDCEDPECCKSSSCQGSQLCVSKDSPLDILMSKQPAGATASFFEKMRFLIEEDSLQHFTNHTKFNERRAAVVRGRVVTRSGSGVVGLRVERVETVNNNEGATFTRLDGWFDLMVNGGGAVTLTFGKPPFRPRQIRVMVPWNEVVVLDDIIMTVSGKVDDQVDNYYDHPRQNHQKTCPDHDYDLLRPVVISTWQNGFQGECPNSDAILIEAQAVQESVQIPGTNLYLVYHSSRANGYESTLRLQLTPEYIPSSLRRVHLRIVLEGIFFSKVFEADPQIKFTYAWNRRNVYRQRVYGVTVARVSVGYEHGSCSDTIWEHQTAKVAGYDLAISHIGGFNLHVHHAYNFHQGILHKGDGRNIHLSSHRHLVTTLLGTGQPREVYCTSRYLFSKDILSHMTVSECSLADMGAIPVLSHNLIRRVKPGGTVTTMARFNETQVSYRYHIAVSPLDGSVYVSDPEGHQVLRLRELENILDPHMNLQVIVGSGQRCLPGDHTNCGDGGLAIHARLTYPKGLAISSNGDLYIADGTNIRVVKSSGFIHTVVGSHDHRSHWAPVPCNGTINLEQLHLRWPTELTISPLDGSLHILDDHLVLRITPDLRVQVLTGRSLHCHTPVGNHPDISRTALLLNPQSIAFSPQGELYVGESDTQRINRVRVITSDGRITTFAGAESPCNCRDSQCLCHAYDNVSAASAVFSSISAIAVTPDGVLHISDQTKHMVRSVRSLLPEPNANKHYEIYSPDTHEVYVFNKYGQHHETRNLVTGEKIYEFSYSSNDKTGKLSRVRDAAGNDFQLIRSSFTHVSAIENPQKQRVQIRLSLNKMLQELVAPDGYNITFRYYEGDSGLMHYKIEAGGRSYAYEYDQHGRLTQAVLPTGQVINLNFDLSVSGANITVTRDGKDPVDTRVRGGTFNHTAGSTKLVAEVAGDGPLRIITSWDHEVFMERTAYKVLEAQSATAAEMFPVLSRQQTRIGRDWVNRYEWNYARATHMEMYQSMKVSSTLRVNGADLLTLGHDPSTESEFLLSVSGQMLVNVSYTKGRPYRWDPVPPLIPTVVNYNHWGLVTRWSRGRQSEQYNYDELLRLVEVLYADGSSMQYEFRDQLTKPYSVIYPSLRTYSLVYDDAGSLRQVVTPRGFSYTLHLSTSLGFYRLKLALPRESVALQIRLDERGRLLAMTLPGHGGTLLYEYDGQSNIVNELYGHGSIEYTYYETGLLRTARTRHSHHDLKVEYKYQKGTGVLMKEIKLGYGSKSDLHKIKLKYQYDGSARLRKLEGNIDSREINELYVRYDNQTGVLQAISDLRIIRNTILETMIQNPKKHYVSTRTQDQYGRLEEMTMALDGRTVYLMQLHYDERGRISKQILEISGRQSMLNMTYKKDGEVSSAVGSYKWQYNHDENGNIVSFNDKGFTEGIGYDECDRVTTIGRTDVIYDDRGFVVRYNRQNFDYNTKGQLVRAWDDEDNWSFSLGYDHLERISVYRDHLGNATQIIYGLPDQPQLITHLHQPHTKTTMALIYDDLNHLIAVDTPDTRYYVATDQNGTPLAFYDTNALLIRSQTWSPFGLLENYNGANLWVGVGPWGGFHEPITGILIMDGSAYHPQLLQWLSPRWGHLMKSNRDVTDVYVYRFRNNDPINPPGHKEYYYNDVSQWLELYGINLDLVLGSEYHDKTLVKPKPLVEVESLGASGVVSGLWCQYQAGVEHLRDLTFYSRSHIQKHRGAWQGAPISRQASVFGPGVLVSNIEGRVLVTDVRGVEPYSVIGDVIRTVLNNSLMLDVPTSQNGFDTFYFIKESSRQRAVDDIEHLSRLSGIFNVTKSETDHGPEIHVSTPTAHLIIMYGEKVHKARNRVLKQLELMGENLAWEKEKALLLAGRPGTHNWDTAQAELLIQKGRVDGYIGTHVHPPARYPLLAADATNIIFKHESNRKRRKSRRKGRKKSWRQRKKGNSV</sequence>
<keyword evidence="10" id="KW-1133">Transmembrane helix</keyword>
<dbReference type="CDD" id="cd00054">
    <property type="entry name" value="EGF_CA"/>
    <property type="match status" value="2"/>
</dbReference>
<dbReference type="Gene3D" id="2.10.25.10">
    <property type="entry name" value="Laminin"/>
    <property type="match status" value="5"/>
</dbReference>
<feature type="compositionally biased region" description="Basic and acidic residues" evidence="16">
    <location>
        <begin position="473"/>
        <end position="490"/>
    </location>
</feature>
<dbReference type="FunFam" id="2.10.25.10:FF:000021">
    <property type="entry name" value="Teneurin transmembrane protein 2"/>
    <property type="match status" value="2"/>
</dbReference>
<dbReference type="Pfam" id="PF25023">
    <property type="entry name" value="TEN_YD-shell"/>
    <property type="match status" value="1"/>
</dbReference>
<dbReference type="Pfam" id="PF24329">
    <property type="entry name" value="FN-plug_TEN1-4"/>
    <property type="match status" value="1"/>
</dbReference>
<evidence type="ECO:0000256" key="3">
    <source>
        <dbReference type="ARBA" id="ARBA00009385"/>
    </source>
</evidence>
<evidence type="ECO:0000256" key="8">
    <source>
        <dbReference type="ARBA" id="ARBA00022737"/>
    </source>
</evidence>
<dbReference type="GO" id="GO:0046982">
    <property type="term" value="F:protein heterodimerization activity"/>
    <property type="evidence" value="ECO:0007669"/>
    <property type="project" value="UniProtKB-ARBA"/>
</dbReference>
<evidence type="ECO:0000259" key="17">
    <source>
        <dbReference type="PROSITE" id="PS50026"/>
    </source>
</evidence>
<dbReference type="GO" id="GO:0097060">
    <property type="term" value="C:synaptic membrane"/>
    <property type="evidence" value="ECO:0007669"/>
    <property type="project" value="UniProtKB-ARBA"/>
</dbReference>
<name>A0AAV2QKX1_MEGNR</name>
<dbReference type="FunFam" id="2.120.10.30:FF:000033">
    <property type="entry name" value="teneurin-a isoform X3"/>
    <property type="match status" value="1"/>
</dbReference>
<dbReference type="InterPro" id="IPR056823">
    <property type="entry name" value="TEN-like_YD-shell"/>
</dbReference>
<feature type="region of interest" description="Disordered" evidence="16">
    <location>
        <begin position="1"/>
        <end position="77"/>
    </location>
</feature>
<dbReference type="GO" id="GO:0048499">
    <property type="term" value="P:synaptic vesicle membrane organization"/>
    <property type="evidence" value="ECO:0007669"/>
    <property type="project" value="UniProtKB-ARBA"/>
</dbReference>
<feature type="compositionally biased region" description="Basic and acidic residues" evidence="16">
    <location>
        <begin position="119"/>
        <end position="131"/>
    </location>
</feature>
<dbReference type="PANTHER" id="PTHR11219:SF72">
    <property type="entry name" value="TENEURIN-M"/>
    <property type="match status" value="1"/>
</dbReference>
<dbReference type="GO" id="GO:0043005">
    <property type="term" value="C:neuron projection"/>
    <property type="evidence" value="ECO:0007669"/>
    <property type="project" value="UniProtKB-KW"/>
</dbReference>
<dbReference type="GO" id="GO:0016200">
    <property type="term" value="P:synaptic target attraction"/>
    <property type="evidence" value="ECO:0007669"/>
    <property type="project" value="UniProtKB-ARBA"/>
</dbReference>
<dbReference type="GO" id="GO:0040017">
    <property type="term" value="P:positive regulation of locomotion"/>
    <property type="evidence" value="ECO:0007669"/>
    <property type="project" value="UniProtKB-ARBA"/>
</dbReference>
<dbReference type="Pfam" id="PF23093">
    <property type="entry name" value="GBD_Tenm3"/>
    <property type="match status" value="1"/>
</dbReference>
<organism evidence="18 19">
    <name type="scientific">Meganyctiphanes norvegica</name>
    <name type="common">Northern krill</name>
    <name type="synonym">Thysanopoda norvegica</name>
    <dbReference type="NCBI Taxonomy" id="48144"/>
    <lineage>
        <taxon>Eukaryota</taxon>
        <taxon>Metazoa</taxon>
        <taxon>Ecdysozoa</taxon>
        <taxon>Arthropoda</taxon>
        <taxon>Crustacea</taxon>
        <taxon>Multicrustacea</taxon>
        <taxon>Malacostraca</taxon>
        <taxon>Eumalacostraca</taxon>
        <taxon>Eucarida</taxon>
        <taxon>Euphausiacea</taxon>
        <taxon>Euphausiidae</taxon>
        <taxon>Meganyctiphanes</taxon>
    </lineage>
</organism>
<feature type="compositionally biased region" description="Basic residues" evidence="16">
    <location>
        <begin position="3181"/>
        <end position="3206"/>
    </location>
</feature>
<comment type="caution">
    <text evidence="18">The sequence shown here is derived from an EMBL/GenBank/DDBJ whole genome shotgun (WGS) entry which is preliminary data.</text>
</comment>
<dbReference type="Pfam" id="PF15636">
    <property type="entry name" value="Tox-GHH"/>
    <property type="match status" value="1"/>
</dbReference>
<feature type="compositionally biased region" description="Polar residues" evidence="16">
    <location>
        <begin position="197"/>
        <end position="208"/>
    </location>
</feature>
<feature type="compositionally biased region" description="Low complexity" evidence="16">
    <location>
        <begin position="168"/>
        <end position="189"/>
    </location>
</feature>
<dbReference type="InterPro" id="IPR056820">
    <property type="entry name" value="TEN_TTR-like"/>
</dbReference>
<dbReference type="PROSITE" id="PS50026">
    <property type="entry name" value="EGF_3"/>
    <property type="match status" value="3"/>
</dbReference>
<feature type="disulfide bond" evidence="15">
    <location>
        <begin position="1242"/>
        <end position="1251"/>
    </location>
</feature>
<feature type="compositionally biased region" description="Acidic residues" evidence="16">
    <location>
        <begin position="734"/>
        <end position="773"/>
    </location>
</feature>
<dbReference type="GO" id="GO:0043025">
    <property type="term" value="C:neuronal cell body"/>
    <property type="evidence" value="ECO:0007669"/>
    <property type="project" value="UniProtKB-ARBA"/>
</dbReference>
<dbReference type="Pfam" id="PF25020">
    <property type="entry name" value="TTR_TEN1-4"/>
    <property type="match status" value="1"/>
</dbReference>
<dbReference type="InterPro" id="IPR056822">
    <property type="entry name" value="TEN_NHL"/>
</dbReference>
<dbReference type="GO" id="GO:0099559">
    <property type="term" value="P:maintenance of alignment of postsynaptic density and presynaptic active zone"/>
    <property type="evidence" value="ECO:0007669"/>
    <property type="project" value="UniProtKB-ARBA"/>
</dbReference>
<evidence type="ECO:0000256" key="12">
    <source>
        <dbReference type="ARBA" id="ARBA00023157"/>
    </source>
</evidence>
<dbReference type="SUPFAM" id="SSF63825">
    <property type="entry name" value="YWTD domain"/>
    <property type="match status" value="1"/>
</dbReference>
<evidence type="ECO:0000256" key="6">
    <source>
        <dbReference type="ARBA" id="ARBA00022599"/>
    </source>
</evidence>
<dbReference type="GO" id="GO:0008045">
    <property type="term" value="P:motor neuron axon guidance"/>
    <property type="evidence" value="ECO:0007669"/>
    <property type="project" value="TreeGrafter"/>
</dbReference>
<evidence type="ECO:0000256" key="7">
    <source>
        <dbReference type="ARBA" id="ARBA00022692"/>
    </source>
</evidence>
<evidence type="ECO:0000256" key="13">
    <source>
        <dbReference type="ARBA" id="ARBA00034102"/>
    </source>
</evidence>
<dbReference type="Gene3D" id="2.120.10.30">
    <property type="entry name" value="TolB, C-terminal domain"/>
    <property type="match status" value="2"/>
</dbReference>
<evidence type="ECO:0000256" key="2">
    <source>
        <dbReference type="ARBA" id="ARBA00004236"/>
    </source>
</evidence>
<dbReference type="InterPro" id="IPR028916">
    <property type="entry name" value="Tox-GHH_dom"/>
</dbReference>
<feature type="region of interest" description="Disordered" evidence="16">
    <location>
        <begin position="164"/>
        <end position="208"/>
    </location>
</feature>
<keyword evidence="9" id="KW-0524">Neurogenesis</keyword>
<evidence type="ECO:0000256" key="14">
    <source>
        <dbReference type="ARBA" id="ARBA00084038"/>
    </source>
</evidence>
<dbReference type="PROSITE" id="PS01186">
    <property type="entry name" value="EGF_2"/>
    <property type="match status" value="4"/>
</dbReference>
<feature type="disulfide bond" evidence="15">
    <location>
        <begin position="1074"/>
        <end position="1083"/>
    </location>
</feature>
<feature type="domain" description="EGF-like" evidence="17">
    <location>
        <begin position="1014"/>
        <end position="1050"/>
    </location>
</feature>
<dbReference type="PANTHER" id="PTHR11219">
    <property type="entry name" value="TENEURIN AND N-ACETYLGLUCOSAMINE-1-PHOSPHODIESTER ALPHA-N-ACETYLGLUCOSAMINIDASE"/>
    <property type="match status" value="1"/>
</dbReference>
<dbReference type="GO" id="GO:0034116">
    <property type="term" value="P:positive regulation of heterotypic cell-cell adhesion"/>
    <property type="evidence" value="ECO:0007669"/>
    <property type="project" value="UniProtKB-ARBA"/>
</dbReference>
<dbReference type="GO" id="GO:0001941">
    <property type="term" value="P:postsynaptic membrane organization"/>
    <property type="evidence" value="ECO:0007669"/>
    <property type="project" value="UniProtKB-ARBA"/>
</dbReference>
<keyword evidence="12 15" id="KW-1015">Disulfide bond</keyword>
<feature type="region of interest" description="Disordered" evidence="16">
    <location>
        <begin position="639"/>
        <end position="782"/>
    </location>
</feature>
<feature type="compositionally biased region" description="Basic and acidic residues" evidence="16">
    <location>
        <begin position="532"/>
        <end position="554"/>
    </location>
</feature>
<dbReference type="GO" id="GO:0031594">
    <property type="term" value="C:neuromuscular junction"/>
    <property type="evidence" value="ECO:0007669"/>
    <property type="project" value="UniProtKB-ARBA"/>
</dbReference>
<evidence type="ECO:0000256" key="1">
    <source>
        <dbReference type="ARBA" id="ARBA00004167"/>
    </source>
</evidence>
<comment type="caution">
    <text evidence="15">Lacks conserved residue(s) required for the propagation of feature annotation.</text>
</comment>
<dbReference type="GO" id="GO:0048513">
    <property type="term" value="P:animal organ development"/>
    <property type="evidence" value="ECO:0007669"/>
    <property type="project" value="UniProtKB-ARBA"/>
</dbReference>
<keyword evidence="6" id="KW-0771">Synaptosome</keyword>
<comment type="similarity">
    <text evidence="3">Belongs to the tenascin family. Teneurin subfamily.</text>
</comment>
<dbReference type="GO" id="GO:0051124">
    <property type="term" value="P:synaptic assembly at neuromuscular junction"/>
    <property type="evidence" value="ECO:0007669"/>
    <property type="project" value="UniProtKB-ARBA"/>
</dbReference>
<feature type="disulfide bond" evidence="15">
    <location>
        <begin position="1220"/>
        <end position="1230"/>
    </location>
</feature>
<gene>
    <name evidence="18" type="ORF">MNOR_LOCUS12730</name>
</gene>
<feature type="disulfide bond" evidence="15">
    <location>
        <begin position="1040"/>
        <end position="1049"/>
    </location>
</feature>
<keyword evidence="19" id="KW-1185">Reference proteome</keyword>
<dbReference type="Pfam" id="PF25021">
    <property type="entry name" value="TEN_NHL"/>
    <property type="match status" value="1"/>
</dbReference>
<reference evidence="18 19" key="1">
    <citation type="submission" date="2024-05" db="EMBL/GenBank/DDBJ databases">
        <authorList>
            <person name="Wallberg A."/>
        </authorList>
    </citation>
    <scope>NUCLEOTIDE SEQUENCE [LARGE SCALE GENOMIC DNA]</scope>
</reference>
<dbReference type="Gene3D" id="2.60.120.260">
    <property type="entry name" value="Galactose-binding domain-like"/>
    <property type="match status" value="1"/>
</dbReference>
<dbReference type="EMBL" id="CAXKWB010007064">
    <property type="protein sequence ID" value="CAL4085535.1"/>
    <property type="molecule type" value="Genomic_DNA"/>
</dbReference>
<feature type="region of interest" description="Disordered" evidence="16">
    <location>
        <begin position="379"/>
        <end position="403"/>
    </location>
</feature>
<dbReference type="InterPro" id="IPR051216">
    <property type="entry name" value="Teneurin"/>
</dbReference>
<evidence type="ECO:0000313" key="18">
    <source>
        <dbReference type="EMBL" id="CAL4085535.1"/>
    </source>
</evidence>
<feature type="non-terminal residue" evidence="18">
    <location>
        <position position="3206"/>
    </location>
</feature>
<evidence type="ECO:0000256" key="15">
    <source>
        <dbReference type="PROSITE-ProRule" id="PRU00076"/>
    </source>
</evidence>
<dbReference type="Proteomes" id="UP001497623">
    <property type="component" value="Unassembled WGS sequence"/>
</dbReference>
<evidence type="ECO:0000256" key="4">
    <source>
        <dbReference type="ARBA" id="ARBA00022475"/>
    </source>
</evidence>
<feature type="compositionally biased region" description="Low complexity" evidence="16">
    <location>
        <begin position="1"/>
        <end position="19"/>
    </location>
</feature>
<feature type="region of interest" description="Disordered" evidence="16">
    <location>
        <begin position="98"/>
        <end position="148"/>
    </location>
</feature>
<dbReference type="InterPro" id="IPR011042">
    <property type="entry name" value="6-blade_b-propeller_TolB-like"/>
</dbReference>
<dbReference type="GO" id="GO:0097090">
    <property type="term" value="P:presynaptic membrane organization"/>
    <property type="evidence" value="ECO:0007669"/>
    <property type="project" value="UniProtKB-ARBA"/>
</dbReference>
<dbReference type="Gene3D" id="2.180.10.10">
    <property type="entry name" value="RHS repeat-associated core"/>
    <property type="match status" value="1"/>
</dbReference>
<feature type="domain" description="EGF-like" evidence="17">
    <location>
        <begin position="1052"/>
        <end position="1084"/>
    </location>
</feature>
<keyword evidence="4" id="KW-1003">Cell membrane</keyword>
<keyword evidence="5 15" id="KW-0245">EGF-like domain</keyword>
<feature type="compositionally biased region" description="Acidic residues" evidence="16">
    <location>
        <begin position="434"/>
        <end position="443"/>
    </location>
</feature>
<proteinExistence type="inferred from homology"/>
<evidence type="ECO:0000256" key="5">
    <source>
        <dbReference type="ARBA" id="ARBA00022536"/>
    </source>
</evidence>